<gene>
    <name evidence="2" type="ORF">rCG_23622</name>
</gene>
<evidence type="ECO:0000256" key="1">
    <source>
        <dbReference type="SAM" id="MobiDB-lite"/>
    </source>
</evidence>
<feature type="region of interest" description="Disordered" evidence="1">
    <location>
        <begin position="1"/>
        <end position="32"/>
    </location>
</feature>
<accession>A6KPN8</accession>
<dbReference type="AlphaFoldDB" id="A6KPN8"/>
<feature type="compositionally biased region" description="Polar residues" evidence="1">
    <location>
        <begin position="23"/>
        <end position="32"/>
    </location>
</feature>
<protein>
    <submittedName>
        <fullName evidence="2">RCG23622</fullName>
    </submittedName>
</protein>
<proteinExistence type="predicted"/>
<reference evidence="3" key="1">
    <citation type="submission" date="2005-09" db="EMBL/GenBank/DDBJ databases">
        <authorList>
            <person name="Mural R.J."/>
            <person name="Li P.W."/>
            <person name="Adams M.D."/>
            <person name="Amanatides P.G."/>
            <person name="Baden-Tillson H."/>
            <person name="Barnstead M."/>
            <person name="Chin S.H."/>
            <person name="Dew I."/>
            <person name="Evans C.A."/>
            <person name="Ferriera S."/>
            <person name="Flanigan M."/>
            <person name="Fosler C."/>
            <person name="Glodek A."/>
            <person name="Gu Z."/>
            <person name="Holt R.A."/>
            <person name="Jennings D."/>
            <person name="Kraft C.L."/>
            <person name="Lu F."/>
            <person name="Nguyen T."/>
            <person name="Nusskern D.R."/>
            <person name="Pfannkoch C.M."/>
            <person name="Sitter C."/>
            <person name="Sutton G.G."/>
            <person name="Venter J.C."/>
            <person name="Wang Z."/>
            <person name="Woodage T."/>
            <person name="Zheng X.H."/>
            <person name="Zhong F."/>
        </authorList>
    </citation>
    <scope>NUCLEOTIDE SEQUENCE [LARGE SCALE GENOMIC DNA]</scope>
    <source>
        <strain>BN</strain>
        <strain evidence="3">Sprague-Dawley</strain>
    </source>
</reference>
<organism evidence="2 3">
    <name type="scientific">Rattus norvegicus</name>
    <name type="common">Rat</name>
    <dbReference type="NCBI Taxonomy" id="10116"/>
    <lineage>
        <taxon>Eukaryota</taxon>
        <taxon>Metazoa</taxon>
        <taxon>Chordata</taxon>
        <taxon>Craniata</taxon>
        <taxon>Vertebrata</taxon>
        <taxon>Euteleostomi</taxon>
        <taxon>Mammalia</taxon>
        <taxon>Eutheria</taxon>
        <taxon>Euarchontoglires</taxon>
        <taxon>Glires</taxon>
        <taxon>Rodentia</taxon>
        <taxon>Myomorpha</taxon>
        <taxon>Muroidea</taxon>
        <taxon>Muridae</taxon>
        <taxon>Murinae</taxon>
        <taxon>Rattus</taxon>
    </lineage>
</organism>
<name>A6KPN8_RAT</name>
<evidence type="ECO:0000313" key="2">
    <source>
        <dbReference type="EMBL" id="EDL83021.1"/>
    </source>
</evidence>
<dbReference type="EMBL" id="CH474081">
    <property type="protein sequence ID" value="EDL83021.1"/>
    <property type="molecule type" value="Genomic_DNA"/>
</dbReference>
<dbReference type="Proteomes" id="UP000234681">
    <property type="component" value="Chromosome 9"/>
</dbReference>
<evidence type="ECO:0000313" key="3">
    <source>
        <dbReference type="Proteomes" id="UP000234681"/>
    </source>
</evidence>
<sequence>MTQTRTRPPLERSATGGELSVHSKYTTIESHL</sequence>